<feature type="compositionally biased region" description="Basic and acidic residues" evidence="5">
    <location>
        <begin position="460"/>
        <end position="475"/>
    </location>
</feature>
<comment type="subcellular location">
    <subcellularLocation>
        <location evidence="1">Membrane</location>
        <topology evidence="1">Multi-pass membrane protein</topology>
    </subcellularLocation>
</comment>
<evidence type="ECO:0000256" key="4">
    <source>
        <dbReference type="ARBA" id="ARBA00023136"/>
    </source>
</evidence>
<sequence>MANMTAERGACTAPFLQLSNFDSKLGFIIPLAAQPDQCHDAITPNDMYSDRTCAFSGAFLLFGGFAAITWGFLRSVSIHLQICWQVVPGTKFFWASILTGLALPAAFAAVALAVTGTSYRFGDTCHINHQKALDDYWGPLLGFAAVSTILQFTTFGYCIKVYVKSLFADDNNSTSQVSSSGLPSYNSQAGSVKTVTARQAYRRIRKVIALQWRGTVIVLIIIINVVFLSIVFVQMDNTVTAAMQDLGKAEPWLLCLVINGGNKSACMNQVKESGLVTNEATVMAVLILLSVSQAKLYLRKGLKLTIPKLNGIWTLLFLGRTSMLIGWIDLIRRPFARRPTDFVSVDARRFSNSPKNYEMITSPPSRSDNTPKIPETALTSHPLTKEGADGLSPLGESPQSPSSRYASDYFSKEIEYNPSPNFGKDAEYRSPKLSFSTPRPPSSGGAMTRSRENSMTFSQRVDRWGRPLSPPREDSPASFGRPSPVRRDSGARSFTPTYEWDPASTYAKPSRRQEPFGF</sequence>
<comment type="caution">
    <text evidence="7">The sequence shown here is derived from an EMBL/GenBank/DDBJ whole genome shotgun (WGS) entry which is preliminary data.</text>
</comment>
<keyword evidence="4 6" id="KW-0472">Membrane</keyword>
<dbReference type="InterPro" id="IPR000832">
    <property type="entry name" value="GPCR_2_secretin-like"/>
</dbReference>
<feature type="transmembrane region" description="Helical" evidence="6">
    <location>
        <begin position="54"/>
        <end position="73"/>
    </location>
</feature>
<evidence type="ECO:0000256" key="3">
    <source>
        <dbReference type="ARBA" id="ARBA00022989"/>
    </source>
</evidence>
<dbReference type="PANTHER" id="PTHR42058:SF1">
    <property type="entry name" value="G-PROTEIN COUPLED RECEPTORS FAMILY 2 PROFILE 2 DOMAIN-CONTAINING PROTEIN"/>
    <property type="match status" value="1"/>
</dbReference>
<proteinExistence type="predicted"/>
<feature type="transmembrane region" description="Helical" evidence="6">
    <location>
        <begin position="212"/>
        <end position="233"/>
    </location>
</feature>
<gene>
    <name evidence="7" type="ORF">OEA41_001076</name>
</gene>
<dbReference type="InterPro" id="IPR053247">
    <property type="entry name" value="GPCR_GPR1/git3-like"/>
</dbReference>
<evidence type="ECO:0000256" key="6">
    <source>
        <dbReference type="SAM" id="Phobius"/>
    </source>
</evidence>
<evidence type="ECO:0000256" key="5">
    <source>
        <dbReference type="SAM" id="MobiDB-lite"/>
    </source>
</evidence>
<feature type="transmembrane region" description="Helical" evidence="6">
    <location>
        <begin position="136"/>
        <end position="159"/>
    </location>
</feature>
<evidence type="ECO:0000313" key="8">
    <source>
        <dbReference type="Proteomes" id="UP001276659"/>
    </source>
</evidence>
<dbReference type="GO" id="GO:0016020">
    <property type="term" value="C:membrane"/>
    <property type="evidence" value="ECO:0007669"/>
    <property type="project" value="UniProtKB-SubCell"/>
</dbReference>
<feature type="transmembrane region" description="Helical" evidence="6">
    <location>
        <begin position="310"/>
        <end position="328"/>
    </location>
</feature>
<evidence type="ECO:0000313" key="7">
    <source>
        <dbReference type="EMBL" id="KAK3178938.1"/>
    </source>
</evidence>
<evidence type="ECO:0000256" key="1">
    <source>
        <dbReference type="ARBA" id="ARBA00004141"/>
    </source>
</evidence>
<dbReference type="AlphaFoldDB" id="A0AAD9ZHQ0"/>
<keyword evidence="3 6" id="KW-1133">Transmembrane helix</keyword>
<accession>A0AAD9ZHQ0</accession>
<evidence type="ECO:0000256" key="2">
    <source>
        <dbReference type="ARBA" id="ARBA00022692"/>
    </source>
</evidence>
<dbReference type="GO" id="GO:0004930">
    <property type="term" value="F:G protein-coupled receptor activity"/>
    <property type="evidence" value="ECO:0007669"/>
    <property type="project" value="InterPro"/>
</dbReference>
<dbReference type="Proteomes" id="UP001276659">
    <property type="component" value="Unassembled WGS sequence"/>
</dbReference>
<dbReference type="EMBL" id="JASNWA010000003">
    <property type="protein sequence ID" value="KAK3178938.1"/>
    <property type="molecule type" value="Genomic_DNA"/>
</dbReference>
<name>A0AAD9ZHQ0_9LECA</name>
<dbReference type="PANTHER" id="PTHR42058">
    <property type="entry name" value="G_PROTEIN_RECEP_F2_4 DOMAIN-CONTAINING PROTEIN"/>
    <property type="match status" value="1"/>
</dbReference>
<dbReference type="Gene3D" id="1.20.1070.10">
    <property type="entry name" value="Rhodopsin 7-helix transmembrane proteins"/>
    <property type="match status" value="1"/>
</dbReference>
<keyword evidence="2 6" id="KW-0812">Transmembrane</keyword>
<reference evidence="7" key="1">
    <citation type="submission" date="2022-11" db="EMBL/GenBank/DDBJ databases">
        <title>Chromosomal genome sequence assembly and mating type (MAT) locus characterization of the leprose asexual lichenized fungus Lepraria neglecta (Nyl.) Erichsen.</title>
        <authorList>
            <person name="Allen J.L."/>
            <person name="Pfeffer B."/>
        </authorList>
    </citation>
    <scope>NUCLEOTIDE SEQUENCE</scope>
    <source>
        <strain evidence="7">Allen 5258</strain>
    </source>
</reference>
<feature type="transmembrane region" description="Helical" evidence="6">
    <location>
        <begin position="93"/>
        <end position="116"/>
    </location>
</feature>
<dbReference type="Pfam" id="PF00002">
    <property type="entry name" value="7tm_2"/>
    <property type="match status" value="1"/>
</dbReference>
<protein>
    <recommendedName>
        <fullName evidence="9">G-protein coupled receptors family 2 profile 2 domain-containing protein</fullName>
    </recommendedName>
</protein>
<evidence type="ECO:0008006" key="9">
    <source>
        <dbReference type="Google" id="ProtNLM"/>
    </source>
</evidence>
<keyword evidence="8" id="KW-1185">Reference proteome</keyword>
<feature type="region of interest" description="Disordered" evidence="5">
    <location>
        <begin position="354"/>
        <end position="518"/>
    </location>
</feature>
<organism evidence="7 8">
    <name type="scientific">Lepraria neglecta</name>
    <dbReference type="NCBI Taxonomy" id="209136"/>
    <lineage>
        <taxon>Eukaryota</taxon>
        <taxon>Fungi</taxon>
        <taxon>Dikarya</taxon>
        <taxon>Ascomycota</taxon>
        <taxon>Pezizomycotina</taxon>
        <taxon>Lecanoromycetes</taxon>
        <taxon>OSLEUM clade</taxon>
        <taxon>Lecanoromycetidae</taxon>
        <taxon>Lecanorales</taxon>
        <taxon>Lecanorineae</taxon>
        <taxon>Stereocaulaceae</taxon>
        <taxon>Lepraria</taxon>
    </lineage>
</organism>